<evidence type="ECO:0000313" key="13">
    <source>
        <dbReference type="Proteomes" id="UP000472277"/>
    </source>
</evidence>
<evidence type="ECO:0000256" key="10">
    <source>
        <dbReference type="SAM" id="Phobius"/>
    </source>
</evidence>
<keyword evidence="3 10" id="KW-0812">Transmembrane</keyword>
<protein>
    <recommendedName>
        <fullName evidence="11">G-protein coupled receptors family 1 profile domain-containing protein</fullName>
    </recommendedName>
</protein>
<dbReference type="AlphaFoldDB" id="A0A673XVG0"/>
<keyword evidence="4" id="KW-0552">Olfaction</keyword>
<dbReference type="Gene3D" id="1.20.1070.10">
    <property type="entry name" value="Rhodopsin 7-helix transmembrane proteins"/>
    <property type="match status" value="1"/>
</dbReference>
<dbReference type="Pfam" id="PF13853">
    <property type="entry name" value="7tm_4"/>
    <property type="match status" value="1"/>
</dbReference>
<evidence type="ECO:0000313" key="12">
    <source>
        <dbReference type="Ensembl" id="ENSSTUP00000025552.1"/>
    </source>
</evidence>
<dbReference type="SUPFAM" id="SSF81321">
    <property type="entry name" value="Family A G protein-coupled receptor-like"/>
    <property type="match status" value="1"/>
</dbReference>
<evidence type="ECO:0000256" key="3">
    <source>
        <dbReference type="ARBA" id="ARBA00022692"/>
    </source>
</evidence>
<dbReference type="GeneTree" id="ENSGT00970000197714"/>
<reference evidence="12" key="1">
    <citation type="submission" date="2025-08" db="UniProtKB">
        <authorList>
            <consortium name="Ensembl"/>
        </authorList>
    </citation>
    <scope>IDENTIFICATION</scope>
</reference>
<evidence type="ECO:0000256" key="8">
    <source>
        <dbReference type="ARBA" id="ARBA00023170"/>
    </source>
</evidence>
<feature type="domain" description="G-protein coupled receptors family 1 profile" evidence="11">
    <location>
        <begin position="37"/>
        <end position="76"/>
    </location>
</feature>
<keyword evidence="4" id="KW-0716">Sensory transduction</keyword>
<evidence type="ECO:0000256" key="9">
    <source>
        <dbReference type="ARBA" id="ARBA00023224"/>
    </source>
</evidence>
<dbReference type="InParanoid" id="A0A673XVG0"/>
<keyword evidence="9" id="KW-0807">Transducer</keyword>
<dbReference type="GO" id="GO:0005886">
    <property type="term" value="C:plasma membrane"/>
    <property type="evidence" value="ECO:0007669"/>
    <property type="project" value="UniProtKB-SubCell"/>
</dbReference>
<evidence type="ECO:0000256" key="7">
    <source>
        <dbReference type="ARBA" id="ARBA00023136"/>
    </source>
</evidence>
<organism evidence="12 13">
    <name type="scientific">Salmo trutta</name>
    <name type="common">Brown trout</name>
    <dbReference type="NCBI Taxonomy" id="8032"/>
    <lineage>
        <taxon>Eukaryota</taxon>
        <taxon>Metazoa</taxon>
        <taxon>Chordata</taxon>
        <taxon>Craniata</taxon>
        <taxon>Vertebrata</taxon>
        <taxon>Euteleostomi</taxon>
        <taxon>Actinopterygii</taxon>
        <taxon>Neopterygii</taxon>
        <taxon>Teleostei</taxon>
        <taxon>Protacanthopterygii</taxon>
        <taxon>Salmoniformes</taxon>
        <taxon>Salmonidae</taxon>
        <taxon>Salmoninae</taxon>
        <taxon>Salmo</taxon>
    </lineage>
</organism>
<comment type="subcellular location">
    <subcellularLocation>
        <location evidence="1">Cell membrane</location>
        <topology evidence="1">Multi-pass membrane protein</topology>
    </subcellularLocation>
</comment>
<dbReference type="Proteomes" id="UP000472277">
    <property type="component" value="Chromosome 13"/>
</dbReference>
<dbReference type="Ensembl" id="ENSSTUT00000026781.1">
    <property type="protein sequence ID" value="ENSSTUP00000025552.1"/>
    <property type="gene ID" value="ENSSTUG00000011144.1"/>
</dbReference>
<sequence length="76" mass="8512">MLILWTLVKGSSLTSRRLLPSKLAIFLLVVYQMILIGNLIILTLVATDPKLQSAMYIFLSHLSLVDIVISTNKCPR</sequence>
<name>A0A673XVG0_SALTR</name>
<dbReference type="InterPro" id="IPR050516">
    <property type="entry name" value="Olfactory_GPCR"/>
</dbReference>
<evidence type="ECO:0000256" key="2">
    <source>
        <dbReference type="ARBA" id="ARBA00022475"/>
    </source>
</evidence>
<dbReference type="InterPro" id="IPR000725">
    <property type="entry name" value="Olfact_rcpt"/>
</dbReference>
<evidence type="ECO:0000256" key="1">
    <source>
        <dbReference type="ARBA" id="ARBA00004651"/>
    </source>
</evidence>
<dbReference type="PANTHER" id="PTHR26452">
    <property type="entry name" value="OLFACTORY RECEPTOR"/>
    <property type="match status" value="1"/>
</dbReference>
<reference evidence="12" key="2">
    <citation type="submission" date="2025-09" db="UniProtKB">
        <authorList>
            <consortium name="Ensembl"/>
        </authorList>
    </citation>
    <scope>IDENTIFICATION</scope>
</reference>
<proteinExistence type="predicted"/>
<keyword evidence="13" id="KW-1185">Reference proteome</keyword>
<evidence type="ECO:0000256" key="6">
    <source>
        <dbReference type="ARBA" id="ARBA00023040"/>
    </source>
</evidence>
<dbReference type="PROSITE" id="PS50262">
    <property type="entry name" value="G_PROTEIN_RECEP_F1_2"/>
    <property type="match status" value="1"/>
</dbReference>
<evidence type="ECO:0000256" key="4">
    <source>
        <dbReference type="ARBA" id="ARBA00022725"/>
    </source>
</evidence>
<feature type="transmembrane region" description="Helical" evidence="10">
    <location>
        <begin position="23"/>
        <end position="47"/>
    </location>
</feature>
<keyword evidence="5 10" id="KW-1133">Transmembrane helix</keyword>
<keyword evidence="8" id="KW-0675">Receptor</keyword>
<evidence type="ECO:0000256" key="5">
    <source>
        <dbReference type="ARBA" id="ARBA00022989"/>
    </source>
</evidence>
<evidence type="ECO:0000259" key="11">
    <source>
        <dbReference type="PROSITE" id="PS50262"/>
    </source>
</evidence>
<keyword evidence="6" id="KW-0297">G-protein coupled receptor</keyword>
<dbReference type="GO" id="GO:0004930">
    <property type="term" value="F:G protein-coupled receptor activity"/>
    <property type="evidence" value="ECO:0007669"/>
    <property type="project" value="UniProtKB-KW"/>
</dbReference>
<keyword evidence="7 10" id="KW-0472">Membrane</keyword>
<keyword evidence="2" id="KW-1003">Cell membrane</keyword>
<dbReference type="InterPro" id="IPR017452">
    <property type="entry name" value="GPCR_Rhodpsn_7TM"/>
</dbReference>
<dbReference type="GO" id="GO:0004984">
    <property type="term" value="F:olfactory receptor activity"/>
    <property type="evidence" value="ECO:0007669"/>
    <property type="project" value="InterPro"/>
</dbReference>
<accession>A0A673XVG0</accession>